<evidence type="ECO:0000256" key="6">
    <source>
        <dbReference type="ARBA" id="ARBA00022741"/>
    </source>
</evidence>
<dbReference type="InterPro" id="IPR015813">
    <property type="entry name" value="Pyrv/PenolPyrv_kinase-like_dom"/>
</dbReference>
<evidence type="ECO:0000256" key="2">
    <source>
        <dbReference type="ARBA" id="ARBA00008663"/>
    </source>
</evidence>
<evidence type="ECO:0000259" key="13">
    <source>
        <dbReference type="Pfam" id="PF00224"/>
    </source>
</evidence>
<dbReference type="Proteomes" id="UP000321532">
    <property type="component" value="Unassembled WGS sequence"/>
</dbReference>
<comment type="similarity">
    <text evidence="2">Belongs to the pyruvate kinase family.</text>
</comment>
<dbReference type="UniPathway" id="UPA00109">
    <property type="reaction ID" value="UER00188"/>
</dbReference>
<keyword evidence="9" id="KW-0460">Magnesium</keyword>
<feature type="domain" description="Pyruvate kinase barrel" evidence="13">
    <location>
        <begin position="356"/>
        <end position="573"/>
    </location>
</feature>
<dbReference type="GO" id="GO:0000287">
    <property type="term" value="F:magnesium ion binding"/>
    <property type="evidence" value="ECO:0007669"/>
    <property type="project" value="InterPro"/>
</dbReference>
<dbReference type="GO" id="GO:0005524">
    <property type="term" value="F:ATP binding"/>
    <property type="evidence" value="ECO:0007669"/>
    <property type="project" value="UniProtKB-KW"/>
</dbReference>
<dbReference type="GO" id="GO:0016301">
    <property type="term" value="F:kinase activity"/>
    <property type="evidence" value="ECO:0007669"/>
    <property type="project" value="UniProtKB-KW"/>
</dbReference>
<keyword evidence="5" id="KW-0479">Metal-binding</keyword>
<keyword evidence="4" id="KW-0808">Transferase</keyword>
<dbReference type="RefSeq" id="WP_146900870.1">
    <property type="nucleotide sequence ID" value="NZ_BJYS01000028.1"/>
</dbReference>
<dbReference type="Pfam" id="PF00224">
    <property type="entry name" value="PK"/>
    <property type="match status" value="2"/>
</dbReference>
<keyword evidence="7 14" id="KW-0418">Kinase</keyword>
<organism evidence="14 15">
    <name type="scientific">Adhaeribacter aerolatus</name>
    <dbReference type="NCBI Taxonomy" id="670289"/>
    <lineage>
        <taxon>Bacteria</taxon>
        <taxon>Pseudomonadati</taxon>
        <taxon>Bacteroidota</taxon>
        <taxon>Cytophagia</taxon>
        <taxon>Cytophagales</taxon>
        <taxon>Hymenobacteraceae</taxon>
        <taxon>Adhaeribacter</taxon>
    </lineage>
</organism>
<dbReference type="InterPro" id="IPR001697">
    <property type="entry name" value="Pyr_Knase"/>
</dbReference>
<sequence length="619" mass="69076">MQKNIEQLQEIVAQLDALENGARQLEEKLMPQVNQVQPAFKDSTINLLHYLALRHHDIRGLQEQLARLGLSSLGRSEGHVLANLQAVREQLCCALQQEAPADNKPKISFDDSAALLKKHTEDLLGPTVADRNSRIMVTFSTELATDYDLVRQMMAAGMNCARINCAHDYKSVWVKMVQNIRLAEQELGLSCKVLFDLMGPKLRTGPLRPGPKLVEVHPYRDELGQVIAPAKVWLAAPGVTPPFKVDAILPLAADWVNQLGEGDQLQFKDTRQRKRTLYVASREAGGVVAHLFKTSYISTGTRLKLKNRQVPNLTAEVEELPELEVPLLLKKDDLLVIRKELVPGEPAQLNEEGQVAQPAFISCTLPEVFTQVKVGQPILFDDGKIEAEIAEVNKNSLLVKITSAGNNGSTLRADKGINLPDSNLGLNKLTDKDRQDLAFVVKYADIINLSFANHPDMVEALQEELRKLRAGHVAIMLKIETKEGFRNLPHLLLTVMRSYPAGIMIARGDLAVECGWQRLAEVQEEILWLCEAAHLPVVWATQVLESLAKKGRPSRAEITDAAMAQRADCVMLNKGPYILEAIRMLDGILQRMQEHQYKKVSMLRSLQVSEIGHFYEENS</sequence>
<evidence type="ECO:0000256" key="11">
    <source>
        <dbReference type="ARBA" id="ARBA00023317"/>
    </source>
</evidence>
<keyword evidence="11 14" id="KW-0670">Pyruvate</keyword>
<dbReference type="OrthoDB" id="9812123at2"/>
<evidence type="ECO:0000313" key="14">
    <source>
        <dbReference type="EMBL" id="GEO05900.1"/>
    </source>
</evidence>
<evidence type="ECO:0000256" key="1">
    <source>
        <dbReference type="ARBA" id="ARBA00004997"/>
    </source>
</evidence>
<evidence type="ECO:0000256" key="10">
    <source>
        <dbReference type="ARBA" id="ARBA00023152"/>
    </source>
</evidence>
<reference evidence="14 15" key="1">
    <citation type="submission" date="2019-07" db="EMBL/GenBank/DDBJ databases">
        <title>Whole genome shotgun sequence of Adhaeribacter aerolatus NBRC 106133.</title>
        <authorList>
            <person name="Hosoyama A."/>
            <person name="Uohara A."/>
            <person name="Ohji S."/>
            <person name="Ichikawa N."/>
        </authorList>
    </citation>
    <scope>NUCLEOTIDE SEQUENCE [LARGE SCALE GENOMIC DNA]</scope>
    <source>
        <strain evidence="14 15">NBRC 106133</strain>
    </source>
</reference>
<dbReference type="InterPro" id="IPR040442">
    <property type="entry name" value="Pyrv_kinase-like_dom_sf"/>
</dbReference>
<feature type="domain" description="Pyruvate kinase barrel" evidence="13">
    <location>
        <begin position="132"/>
        <end position="216"/>
    </location>
</feature>
<dbReference type="EMBL" id="BJYS01000028">
    <property type="protein sequence ID" value="GEO05900.1"/>
    <property type="molecule type" value="Genomic_DNA"/>
</dbReference>
<comment type="caution">
    <text evidence="14">The sequence shown here is derived from an EMBL/GenBank/DDBJ whole genome shotgun (WGS) entry which is preliminary data.</text>
</comment>
<evidence type="ECO:0000256" key="9">
    <source>
        <dbReference type="ARBA" id="ARBA00022842"/>
    </source>
</evidence>
<evidence type="ECO:0000256" key="5">
    <source>
        <dbReference type="ARBA" id="ARBA00022723"/>
    </source>
</evidence>
<evidence type="ECO:0000256" key="4">
    <source>
        <dbReference type="ARBA" id="ARBA00022679"/>
    </source>
</evidence>
<evidence type="ECO:0000256" key="12">
    <source>
        <dbReference type="SAM" id="Coils"/>
    </source>
</evidence>
<dbReference type="Gene3D" id="3.20.20.60">
    <property type="entry name" value="Phosphoenolpyruvate-binding domains"/>
    <property type="match status" value="2"/>
</dbReference>
<dbReference type="GO" id="GO:0004743">
    <property type="term" value="F:pyruvate kinase activity"/>
    <property type="evidence" value="ECO:0007669"/>
    <property type="project" value="UniProtKB-EC"/>
</dbReference>
<keyword evidence="6" id="KW-0547">Nucleotide-binding</keyword>
<name>A0A512B1S0_9BACT</name>
<evidence type="ECO:0000256" key="8">
    <source>
        <dbReference type="ARBA" id="ARBA00022840"/>
    </source>
</evidence>
<dbReference type="SUPFAM" id="SSF50800">
    <property type="entry name" value="PK beta-barrel domain-like"/>
    <property type="match status" value="1"/>
</dbReference>
<gene>
    <name evidence="14" type="ORF">AAE02nite_35640</name>
</gene>
<keyword evidence="12" id="KW-0175">Coiled coil</keyword>
<dbReference type="NCBIfam" id="NF011314">
    <property type="entry name" value="PRK14725.1"/>
    <property type="match status" value="1"/>
</dbReference>
<evidence type="ECO:0000256" key="7">
    <source>
        <dbReference type="ARBA" id="ARBA00022777"/>
    </source>
</evidence>
<keyword evidence="10" id="KW-0324">Glycolysis</keyword>
<dbReference type="PANTHER" id="PTHR11817">
    <property type="entry name" value="PYRUVATE KINASE"/>
    <property type="match status" value="1"/>
</dbReference>
<keyword evidence="8" id="KW-0067">ATP-binding</keyword>
<comment type="pathway">
    <text evidence="1">Carbohydrate degradation; glycolysis; pyruvate from D-glyceraldehyde 3-phosphate: step 5/5.</text>
</comment>
<accession>A0A512B1S0</accession>
<dbReference type="AlphaFoldDB" id="A0A512B1S0"/>
<dbReference type="EC" id="2.7.1.40" evidence="3"/>
<dbReference type="InterPro" id="IPR011037">
    <property type="entry name" value="Pyrv_Knase-like_insert_dom_sf"/>
</dbReference>
<dbReference type="GO" id="GO:0030955">
    <property type="term" value="F:potassium ion binding"/>
    <property type="evidence" value="ECO:0007669"/>
    <property type="project" value="InterPro"/>
</dbReference>
<proteinExistence type="inferred from homology"/>
<protein>
    <recommendedName>
        <fullName evidence="3">pyruvate kinase</fullName>
        <ecNumber evidence="3">2.7.1.40</ecNumber>
    </recommendedName>
</protein>
<evidence type="ECO:0000313" key="15">
    <source>
        <dbReference type="Proteomes" id="UP000321532"/>
    </source>
</evidence>
<evidence type="ECO:0000256" key="3">
    <source>
        <dbReference type="ARBA" id="ARBA00012142"/>
    </source>
</evidence>
<keyword evidence="15" id="KW-1185">Reference proteome</keyword>
<feature type="coiled-coil region" evidence="12">
    <location>
        <begin position="1"/>
        <end position="28"/>
    </location>
</feature>
<dbReference type="SUPFAM" id="SSF51621">
    <property type="entry name" value="Phosphoenolpyruvate/pyruvate domain"/>
    <property type="match status" value="1"/>
</dbReference>
<dbReference type="InterPro" id="IPR015793">
    <property type="entry name" value="Pyrv_Knase_brl"/>
</dbReference>